<dbReference type="InterPro" id="IPR046342">
    <property type="entry name" value="CBS_dom_sf"/>
</dbReference>
<evidence type="ECO:0000256" key="3">
    <source>
        <dbReference type="PROSITE-ProRule" id="PRU00703"/>
    </source>
</evidence>
<accession>A0B5X4</accession>
<evidence type="ECO:0000256" key="2">
    <source>
        <dbReference type="ARBA" id="ARBA00023167"/>
    </source>
</evidence>
<organism evidence="6 7">
    <name type="scientific">Methanothrix thermoacetophila (strain DSM 6194 / JCM 14653 / NBRC 101360 / PT)</name>
    <name type="common">Methanosaeta thermophila</name>
    <dbReference type="NCBI Taxonomy" id="349307"/>
    <lineage>
        <taxon>Archaea</taxon>
        <taxon>Methanobacteriati</taxon>
        <taxon>Methanobacteriota</taxon>
        <taxon>Stenosarchaea group</taxon>
        <taxon>Methanomicrobia</taxon>
        <taxon>Methanotrichales</taxon>
        <taxon>Methanotrichaceae</taxon>
        <taxon>Methanothrix</taxon>
    </lineage>
</organism>
<feature type="domain" description="CBS" evidence="5">
    <location>
        <begin position="45"/>
        <end position="104"/>
    </location>
</feature>
<evidence type="ECO:0000256" key="4">
    <source>
        <dbReference type="SAM" id="MobiDB-lite"/>
    </source>
</evidence>
<keyword evidence="2" id="KW-0486">Methionine biosynthesis</keyword>
<dbReference type="GeneID" id="4462815"/>
<dbReference type="GO" id="GO:0009086">
    <property type="term" value="P:methionine biosynthetic process"/>
    <property type="evidence" value="ECO:0007669"/>
    <property type="project" value="UniProtKB-KW"/>
</dbReference>
<feature type="compositionally biased region" description="Basic and acidic residues" evidence="4">
    <location>
        <begin position="1"/>
        <end position="13"/>
    </location>
</feature>
<evidence type="ECO:0000313" key="7">
    <source>
        <dbReference type="Proteomes" id="UP000000674"/>
    </source>
</evidence>
<dbReference type="EMBL" id="CP000477">
    <property type="protein sequence ID" value="ABK14098.1"/>
    <property type="molecule type" value="Genomic_DNA"/>
</dbReference>
<keyword evidence="1 3" id="KW-0129">CBS domain</keyword>
<keyword evidence="2" id="KW-0028">Amino-acid biosynthesis</keyword>
<dbReference type="CDD" id="cd17779">
    <property type="entry name" value="CBS_archAMPK_gamma-repeat1"/>
    <property type="match status" value="1"/>
</dbReference>
<sequence length="320" mass="35182">MKRVDHRIGDQRVEGIPVPPGSMDRGPVEFDSRVARRQGDILSIASTEVVTAPPTTTIIGAIKIMNSYGFRRLPIADAGTNRLLGFVTCVDIVDFLGGGIRHNLVRKKYEGNILAAINAEIREIMSTKLISAPDTASVDEALRIMYERNVGGLPIVDERSRIKAIVTEEDFVEVVRNTDIDTTVSDYMSPNVVTAPASMSIEKTSRMIVQKGFRRLPIIQDGILTGIITASDIMKYMASGEAFSKIITGDIREVMEQPIKSLIKRSLIMTDPRTRLKDAANLMVEKDVGSLPVMEGGSMVGIITERDFLRALAEHRGVAR</sequence>
<feature type="domain" description="CBS" evidence="5">
    <location>
        <begin position="188"/>
        <end position="243"/>
    </location>
</feature>
<gene>
    <name evidence="6" type="ordered locus">Mthe_0303</name>
</gene>
<dbReference type="PROSITE" id="PS51371">
    <property type="entry name" value="CBS"/>
    <property type="match status" value="4"/>
</dbReference>
<dbReference type="RefSeq" id="WP_011695497.1">
    <property type="nucleotide sequence ID" value="NC_008553.1"/>
</dbReference>
<dbReference type="Proteomes" id="UP000000674">
    <property type="component" value="Chromosome"/>
</dbReference>
<dbReference type="InterPro" id="IPR051257">
    <property type="entry name" value="Diverse_CBS-Domain"/>
</dbReference>
<dbReference type="InterPro" id="IPR000644">
    <property type="entry name" value="CBS_dom"/>
</dbReference>
<dbReference type="Pfam" id="PF00571">
    <property type="entry name" value="CBS"/>
    <property type="match status" value="4"/>
</dbReference>
<dbReference type="HOGENOM" id="CLU_076812_0_0_2"/>
<evidence type="ECO:0000259" key="5">
    <source>
        <dbReference type="PROSITE" id="PS51371"/>
    </source>
</evidence>
<dbReference type="AlphaFoldDB" id="A0B5X4"/>
<feature type="region of interest" description="Disordered" evidence="4">
    <location>
        <begin position="1"/>
        <end position="22"/>
    </location>
</feature>
<dbReference type="SUPFAM" id="SSF54631">
    <property type="entry name" value="CBS-domain pair"/>
    <property type="match status" value="3"/>
</dbReference>
<dbReference type="PANTHER" id="PTHR43080:SF2">
    <property type="entry name" value="CBS DOMAIN-CONTAINING PROTEIN"/>
    <property type="match status" value="1"/>
</dbReference>
<feature type="domain" description="CBS" evidence="5">
    <location>
        <begin position="263"/>
        <end position="318"/>
    </location>
</feature>
<dbReference type="Gene3D" id="3.10.580.10">
    <property type="entry name" value="CBS-domain"/>
    <property type="match status" value="2"/>
</dbReference>
<evidence type="ECO:0000313" key="6">
    <source>
        <dbReference type="EMBL" id="ABK14098.1"/>
    </source>
</evidence>
<dbReference type="PANTHER" id="PTHR43080">
    <property type="entry name" value="CBS DOMAIN-CONTAINING PROTEIN CBSX3, MITOCHONDRIAL"/>
    <property type="match status" value="1"/>
</dbReference>
<feature type="domain" description="CBS" evidence="5">
    <location>
        <begin position="125"/>
        <end position="182"/>
    </location>
</feature>
<keyword evidence="7" id="KW-1185">Reference proteome</keyword>
<dbReference type="OrthoDB" id="43333at2157"/>
<dbReference type="STRING" id="349307.Mthe_0303"/>
<name>A0B5X4_METTP</name>
<evidence type="ECO:0000256" key="1">
    <source>
        <dbReference type="ARBA" id="ARBA00023122"/>
    </source>
</evidence>
<dbReference type="KEGG" id="mtp:Mthe_0303"/>
<protein>
    <submittedName>
        <fullName evidence="6">Putative signal transduction protein with CBS domains</fullName>
    </submittedName>
</protein>
<dbReference type="SMART" id="SM00116">
    <property type="entry name" value="CBS"/>
    <property type="match status" value="4"/>
</dbReference>
<proteinExistence type="predicted"/>
<reference evidence="6 7" key="1">
    <citation type="submission" date="2006-10" db="EMBL/GenBank/DDBJ databases">
        <title>Complete sequence of Methanosaeta thermophila PT.</title>
        <authorList>
            <consortium name="US DOE Joint Genome Institute"/>
            <person name="Copeland A."/>
            <person name="Lucas S."/>
            <person name="Lapidus A."/>
            <person name="Barry K."/>
            <person name="Detter J.C."/>
            <person name="Glavina del Rio T."/>
            <person name="Hammon N."/>
            <person name="Israni S."/>
            <person name="Pitluck S."/>
            <person name="Chain P."/>
            <person name="Malfatti S."/>
            <person name="Shin M."/>
            <person name="Vergez L."/>
            <person name="Schmutz J."/>
            <person name="Larimer F."/>
            <person name="Land M."/>
            <person name="Hauser L."/>
            <person name="Kyrpides N."/>
            <person name="Kim E."/>
            <person name="Smith K.S."/>
            <person name="Ingram-Smith C."/>
            <person name="Richardson P."/>
        </authorList>
    </citation>
    <scope>NUCLEOTIDE SEQUENCE [LARGE SCALE GENOMIC DNA]</scope>
    <source>
        <strain evidence="7">DSM 6194 / JCM 14653 / NBRC 101360 / PT</strain>
    </source>
</reference>
<dbReference type="CDD" id="cd04631">
    <property type="entry name" value="CBS_archAMPK_gamma-repeat2"/>
    <property type="match status" value="1"/>
</dbReference>